<dbReference type="PATRIC" id="fig|389348.3.peg.1363"/>
<reference evidence="4" key="1">
    <citation type="submission" date="2015-09" db="EMBL/GenBank/DDBJ databases">
        <authorList>
            <person name="Bertelli C."/>
        </authorList>
    </citation>
    <scope>NUCLEOTIDE SEQUENCE [LARGE SCALE GENOMIC DNA]</scope>
    <source>
        <strain evidence="4">KNic</strain>
    </source>
</reference>
<dbReference type="STRING" id="389348.PNK_1229"/>
<gene>
    <name evidence="3" type="ORF">PNK_1229</name>
</gene>
<dbReference type="EMBL" id="LN879502">
    <property type="protein sequence ID" value="CUI16846.1"/>
    <property type="molecule type" value="Genomic_DNA"/>
</dbReference>
<evidence type="ECO:0000313" key="4">
    <source>
        <dbReference type="Proteomes" id="UP000069902"/>
    </source>
</evidence>
<feature type="signal peptide" evidence="2">
    <location>
        <begin position="1"/>
        <end position="25"/>
    </location>
</feature>
<dbReference type="InParanoid" id="A0A0U5JBQ5"/>
<sequence length="233" mass="25716">MQKIAGICLAAFFSLSVIYSGFAHAQTGPGGSRMESLPPMHANRPNVSITPGVLQPKPMAVQPLVPQQASYLHPGVIVFRNNTWEGGDHLLNLTNNIGIYVTIVKPEGDQLDVTEDQLKKLVEEIFRSVNINPVTLAPAGQPPLPAFQIQVLAYPIDKGYVAACEGRLFESVTLQRFILDPAMAFQAITWEKKSLQVGPTTKIAEQIQSSVAEIAQSFAERFDAYERRKREMR</sequence>
<evidence type="ECO:0000256" key="2">
    <source>
        <dbReference type="SAM" id="SignalP"/>
    </source>
</evidence>
<evidence type="ECO:0000313" key="3">
    <source>
        <dbReference type="EMBL" id="CUI16846.1"/>
    </source>
</evidence>
<name>A0A0U5JBQ5_9BACT</name>
<keyword evidence="2" id="KW-0732">Signal</keyword>
<dbReference type="RefSeq" id="WP_059060959.1">
    <property type="nucleotide sequence ID" value="NZ_LN879502.1"/>
</dbReference>
<dbReference type="KEGG" id="pnl:PNK_1229"/>
<dbReference type="AlphaFoldDB" id="A0A0U5JBQ5"/>
<keyword evidence="4" id="KW-1185">Reference proteome</keyword>
<dbReference type="Proteomes" id="UP000069902">
    <property type="component" value="Chromosome cPNK"/>
</dbReference>
<evidence type="ECO:0000256" key="1">
    <source>
        <dbReference type="SAM" id="MobiDB-lite"/>
    </source>
</evidence>
<organism evidence="3 4">
    <name type="scientific">Candidatus Protochlamydia naegleriophila</name>
    <dbReference type="NCBI Taxonomy" id="389348"/>
    <lineage>
        <taxon>Bacteria</taxon>
        <taxon>Pseudomonadati</taxon>
        <taxon>Chlamydiota</taxon>
        <taxon>Chlamydiia</taxon>
        <taxon>Parachlamydiales</taxon>
        <taxon>Parachlamydiaceae</taxon>
        <taxon>Candidatus Protochlamydia</taxon>
    </lineage>
</organism>
<feature type="chain" id="PRO_5006860367" evidence="2">
    <location>
        <begin position="26"/>
        <end position="233"/>
    </location>
</feature>
<feature type="region of interest" description="Disordered" evidence="1">
    <location>
        <begin position="30"/>
        <end position="49"/>
    </location>
</feature>
<accession>A0A0U5JBQ5</accession>
<proteinExistence type="predicted"/>
<protein>
    <submittedName>
        <fullName evidence="3">Conserved putative secreted protein</fullName>
    </submittedName>
</protein>